<dbReference type="AlphaFoldDB" id="A0A831A2Z3"/>
<dbReference type="GO" id="GO:0050661">
    <property type="term" value="F:NADP binding"/>
    <property type="evidence" value="ECO:0007669"/>
    <property type="project" value="InterPro"/>
</dbReference>
<dbReference type="InterPro" id="IPR006115">
    <property type="entry name" value="6PGDH_NADP-bd"/>
</dbReference>
<comment type="caution">
    <text evidence="5">The sequence shown here is derived from an EMBL/GenBank/DDBJ whole genome shotgun (WGS) entry which is preliminary data.</text>
</comment>
<evidence type="ECO:0000256" key="2">
    <source>
        <dbReference type="PIRSR" id="PIRSR000103-1"/>
    </source>
</evidence>
<evidence type="ECO:0000313" key="6">
    <source>
        <dbReference type="Proteomes" id="UP000013111"/>
    </source>
</evidence>
<sequence length="295" mass="31408">MRITVIGFGEAGGIFAADLQQQPSLQLTVWDVKNTRPASSAAMQLKSSACGVQLAASLAEALQDAEIIFSTVTAAEALNVARHTAPFLRPGQTFLDFNSVAPETKRAAARLIGAQGAAYIDVAVMAPVPPKRLATPLLLGGSQGATVNDLLQSLGLNSRLYSLQVGEASAIKMCRSVMIKGLEALTTECLSAARRYGVEQAVVDSLHASFPSLGWDDQLPHYLISRVAEHGQRRAEEMQEVVKTLHDVNVAPAMSAATAATQQGLVDALKAHDVTYAQLTPFTWQAAVDKIHHDQ</sequence>
<feature type="domain" description="Phosphogluconate dehydrogenase NAD-binding putative C-terminal" evidence="4">
    <location>
        <begin position="193"/>
        <end position="263"/>
    </location>
</feature>
<dbReference type="InterPro" id="IPR051265">
    <property type="entry name" value="HIBADH-related_NP60_sf"/>
</dbReference>
<dbReference type="Pfam" id="PF09130">
    <property type="entry name" value="DUF1932"/>
    <property type="match status" value="1"/>
</dbReference>
<dbReference type="EC" id="1.1.1.31" evidence="5"/>
<dbReference type="Pfam" id="PF03446">
    <property type="entry name" value="NAD_binding_2"/>
    <property type="match status" value="1"/>
</dbReference>
<dbReference type="PANTHER" id="PTHR43580:SF2">
    <property type="entry name" value="CYTOKINE-LIKE NUCLEAR FACTOR N-PAC"/>
    <property type="match status" value="1"/>
</dbReference>
<evidence type="ECO:0000259" key="4">
    <source>
        <dbReference type="Pfam" id="PF09130"/>
    </source>
</evidence>
<dbReference type="SUPFAM" id="SSF48179">
    <property type="entry name" value="6-phosphogluconate dehydrogenase C-terminal domain-like"/>
    <property type="match status" value="1"/>
</dbReference>
<dbReference type="SUPFAM" id="SSF51735">
    <property type="entry name" value="NAD(P)-binding Rossmann-fold domains"/>
    <property type="match status" value="1"/>
</dbReference>
<dbReference type="GO" id="GO:0008442">
    <property type="term" value="F:3-hydroxyisobutyrate dehydrogenase activity"/>
    <property type="evidence" value="ECO:0007669"/>
    <property type="project" value="UniProtKB-EC"/>
</dbReference>
<dbReference type="PIRSF" id="PIRSF000103">
    <property type="entry name" value="HIBADH"/>
    <property type="match status" value="1"/>
</dbReference>
<dbReference type="InterPro" id="IPR036291">
    <property type="entry name" value="NAD(P)-bd_dom_sf"/>
</dbReference>
<dbReference type="RefSeq" id="WP_004157786.1">
    <property type="nucleotide sequence ID" value="NZ_BAYW01000007.1"/>
</dbReference>
<proteinExistence type="predicted"/>
<dbReference type="Gene3D" id="1.10.1040.10">
    <property type="entry name" value="N-(1-d-carboxylethyl)-l-norvaline Dehydrogenase, domain 2"/>
    <property type="match status" value="1"/>
</dbReference>
<feature type="active site" evidence="2">
    <location>
        <position position="172"/>
    </location>
</feature>
<protein>
    <submittedName>
        <fullName evidence="5">Putative dehydrogenase</fullName>
        <ecNumber evidence="5">1.1.1.31</ecNumber>
    </submittedName>
</protein>
<dbReference type="Proteomes" id="UP000013111">
    <property type="component" value="Unassembled WGS sequence"/>
</dbReference>
<name>A0A831A2Z3_ERWAM</name>
<dbReference type="InterPro" id="IPR015814">
    <property type="entry name" value="Pgluconate_DH_NAD-bd_C"/>
</dbReference>
<keyword evidence="1 5" id="KW-0560">Oxidoreductase</keyword>
<dbReference type="PANTHER" id="PTHR43580">
    <property type="entry name" value="OXIDOREDUCTASE GLYR1-RELATED"/>
    <property type="match status" value="1"/>
</dbReference>
<organism evidence="5 6">
    <name type="scientific">Erwinia amylovora NBRC 12687 = CFBP 1232</name>
    <dbReference type="NCBI Taxonomy" id="1219359"/>
    <lineage>
        <taxon>Bacteria</taxon>
        <taxon>Pseudomonadati</taxon>
        <taxon>Pseudomonadota</taxon>
        <taxon>Gammaproteobacteria</taxon>
        <taxon>Enterobacterales</taxon>
        <taxon>Erwiniaceae</taxon>
        <taxon>Erwinia</taxon>
    </lineage>
</organism>
<reference evidence="5 6" key="1">
    <citation type="submission" date="2012-11" db="EMBL/GenBank/DDBJ databases">
        <authorList>
            <person name="Linke B."/>
        </authorList>
    </citation>
    <scope>NUCLEOTIDE SEQUENCE [LARGE SCALE GENOMIC DNA]</scope>
    <source>
        <strain evidence="6">CFBP 1232</strain>
    </source>
</reference>
<dbReference type="Gene3D" id="3.40.50.720">
    <property type="entry name" value="NAD(P)-binding Rossmann-like Domain"/>
    <property type="match status" value="1"/>
</dbReference>
<dbReference type="InterPro" id="IPR008927">
    <property type="entry name" value="6-PGluconate_DH-like_C_sf"/>
</dbReference>
<dbReference type="InterPro" id="IPR013328">
    <property type="entry name" value="6PGD_dom2"/>
</dbReference>
<feature type="domain" description="6-phosphogluconate dehydrogenase NADP-binding" evidence="3">
    <location>
        <begin position="2"/>
        <end position="152"/>
    </location>
</feature>
<evidence type="ECO:0000256" key="1">
    <source>
        <dbReference type="ARBA" id="ARBA00023002"/>
    </source>
</evidence>
<evidence type="ECO:0000313" key="5">
    <source>
        <dbReference type="EMBL" id="CCO93938.1"/>
    </source>
</evidence>
<dbReference type="EMBL" id="CAPB01000021">
    <property type="protein sequence ID" value="CCO93938.1"/>
    <property type="molecule type" value="Genomic_DNA"/>
</dbReference>
<dbReference type="GeneID" id="97606192"/>
<dbReference type="InterPro" id="IPR015815">
    <property type="entry name" value="HIBADH-related"/>
</dbReference>
<gene>
    <name evidence="5" type="primary">fldX</name>
    <name evidence="5" type="ORF">BN437_2008</name>
</gene>
<accession>A0A831A2Z3</accession>
<reference evidence="5 6" key="2">
    <citation type="submission" date="2013-04" db="EMBL/GenBank/DDBJ databases">
        <title>Comparative genomics of 12 strains of Erwinia amylovora identifies a pan-genome with a large conserved core and provides insights into host specificity.</title>
        <authorList>
            <person name="Mann R.A."/>
            <person name="Smits T.H.M."/>
            <person name="Buehlmann A."/>
            <person name="Blom J."/>
            <person name="Goesmann A."/>
            <person name="Frey J.E."/>
            <person name="Plummer K.M."/>
            <person name="Beer S.V."/>
            <person name="Luck J."/>
            <person name="Duffy B."/>
            <person name="Rodoni B."/>
        </authorList>
    </citation>
    <scope>NUCLEOTIDE SEQUENCE [LARGE SCALE GENOMIC DNA]</scope>
    <source>
        <strain evidence="6">CFBP 1232</strain>
    </source>
</reference>
<evidence type="ECO:0000259" key="3">
    <source>
        <dbReference type="Pfam" id="PF03446"/>
    </source>
</evidence>